<dbReference type="Gene3D" id="3.40.50.150">
    <property type="entry name" value="Vaccinia Virus protein VP39"/>
    <property type="match status" value="1"/>
</dbReference>
<dbReference type="SUPFAM" id="SSF53335">
    <property type="entry name" value="S-adenosyl-L-methionine-dependent methyltransferases"/>
    <property type="match status" value="1"/>
</dbReference>
<keyword evidence="1 6" id="KW-0489">Methyltransferase</keyword>
<evidence type="ECO:0000259" key="5">
    <source>
        <dbReference type="Pfam" id="PF13649"/>
    </source>
</evidence>
<dbReference type="InterPro" id="IPR029063">
    <property type="entry name" value="SAM-dependent_MTases_sf"/>
</dbReference>
<dbReference type="Pfam" id="PF13649">
    <property type="entry name" value="Methyltransf_25"/>
    <property type="match status" value="1"/>
</dbReference>
<evidence type="ECO:0000313" key="7">
    <source>
        <dbReference type="Proteomes" id="UP000254425"/>
    </source>
</evidence>
<organism evidence="6 7">
    <name type="scientific">Streptomyces armeniacus</name>
    <dbReference type="NCBI Taxonomy" id="83291"/>
    <lineage>
        <taxon>Bacteria</taxon>
        <taxon>Bacillati</taxon>
        <taxon>Actinomycetota</taxon>
        <taxon>Actinomycetes</taxon>
        <taxon>Kitasatosporales</taxon>
        <taxon>Streptomycetaceae</taxon>
        <taxon>Streptomyces</taxon>
    </lineage>
</organism>
<protein>
    <submittedName>
        <fullName evidence="6">Class I SAM-dependent methyltransferase</fullName>
    </submittedName>
</protein>
<gene>
    <name evidence="6" type="ORF">DVA86_00020</name>
</gene>
<feature type="compositionally biased region" description="Gly residues" evidence="4">
    <location>
        <begin position="8"/>
        <end position="27"/>
    </location>
</feature>
<keyword evidence="2 6" id="KW-0808">Transferase</keyword>
<dbReference type="PANTHER" id="PTHR43464">
    <property type="entry name" value="METHYLTRANSFERASE"/>
    <property type="match status" value="1"/>
</dbReference>
<evidence type="ECO:0000256" key="4">
    <source>
        <dbReference type="SAM" id="MobiDB-lite"/>
    </source>
</evidence>
<proteinExistence type="predicted"/>
<dbReference type="GO" id="GO:0032259">
    <property type="term" value="P:methylation"/>
    <property type="evidence" value="ECO:0007669"/>
    <property type="project" value="UniProtKB-KW"/>
</dbReference>
<dbReference type="CDD" id="cd02440">
    <property type="entry name" value="AdoMet_MTases"/>
    <property type="match status" value="1"/>
</dbReference>
<dbReference type="KEGG" id="sarm:DVA86_00020"/>
<evidence type="ECO:0000256" key="1">
    <source>
        <dbReference type="ARBA" id="ARBA00022603"/>
    </source>
</evidence>
<name>A0A345XI04_9ACTN</name>
<accession>A0A345XI04</accession>
<feature type="domain" description="Methyltransferase" evidence="5">
    <location>
        <begin position="47"/>
        <end position="144"/>
    </location>
</feature>
<dbReference type="GO" id="GO:0008168">
    <property type="term" value="F:methyltransferase activity"/>
    <property type="evidence" value="ECO:0007669"/>
    <property type="project" value="UniProtKB-KW"/>
</dbReference>
<feature type="region of interest" description="Disordered" evidence="4">
    <location>
        <begin position="1"/>
        <end position="28"/>
    </location>
</feature>
<dbReference type="EMBL" id="CP031320">
    <property type="protein sequence ID" value="AXK31270.1"/>
    <property type="molecule type" value="Genomic_DNA"/>
</dbReference>
<dbReference type="AlphaFoldDB" id="A0A345XI04"/>
<dbReference type="Proteomes" id="UP000254425">
    <property type="component" value="Chromosome"/>
</dbReference>
<dbReference type="RefSeq" id="WP_208874636.1">
    <property type="nucleotide sequence ID" value="NZ_CP031320.1"/>
</dbReference>
<sequence>MSGSPRGAEGGTAGTGGTGGTGTGGGPEAERHVWAVRTMDVRPDDRVLEIGCGHGVAVSLVAERLTGTGRITAIDRSAKMAAAARTRNRAHVDAGRAVIVQTAMNDADFERGAFDKVFAAHVGVFWRGPFSDAARVADWLAPHGRLYLFGQPLDAGQARSVGDSVARGVERAGFAVREVLIGDTAPRPTVCVIAQAATVTPPATATEGRGRRPGVSPPRTA</sequence>
<dbReference type="PANTHER" id="PTHR43464:SF19">
    <property type="entry name" value="UBIQUINONE BIOSYNTHESIS O-METHYLTRANSFERASE, MITOCHONDRIAL"/>
    <property type="match status" value="1"/>
</dbReference>
<keyword evidence="3" id="KW-0949">S-adenosyl-L-methionine</keyword>
<keyword evidence="7" id="KW-1185">Reference proteome</keyword>
<evidence type="ECO:0000256" key="2">
    <source>
        <dbReference type="ARBA" id="ARBA00022679"/>
    </source>
</evidence>
<dbReference type="InterPro" id="IPR041698">
    <property type="entry name" value="Methyltransf_25"/>
</dbReference>
<reference evidence="6 7" key="1">
    <citation type="submission" date="2018-07" db="EMBL/GenBank/DDBJ databases">
        <title>Draft genome of the type strain Streptomyces armeniacus ATCC 15676.</title>
        <authorList>
            <person name="Labana P."/>
            <person name="Gosse J.T."/>
            <person name="Boddy C.N."/>
        </authorList>
    </citation>
    <scope>NUCLEOTIDE SEQUENCE [LARGE SCALE GENOMIC DNA]</scope>
    <source>
        <strain evidence="6 7">ATCC 15676</strain>
    </source>
</reference>
<evidence type="ECO:0000313" key="6">
    <source>
        <dbReference type="EMBL" id="AXK31270.1"/>
    </source>
</evidence>
<evidence type="ECO:0000256" key="3">
    <source>
        <dbReference type="ARBA" id="ARBA00022691"/>
    </source>
</evidence>
<feature type="region of interest" description="Disordered" evidence="4">
    <location>
        <begin position="201"/>
        <end position="221"/>
    </location>
</feature>